<keyword evidence="1" id="KW-0802">TPR repeat</keyword>
<feature type="chain" id="PRO_5011725164" evidence="2">
    <location>
        <begin position="22"/>
        <end position="221"/>
    </location>
</feature>
<reference evidence="3 4" key="1">
    <citation type="submission" date="2016-10" db="EMBL/GenBank/DDBJ databases">
        <authorList>
            <person name="de Groot N.N."/>
        </authorList>
    </citation>
    <scope>NUCLEOTIDE SEQUENCE [LARGE SCALE GENOMIC DNA]</scope>
    <source>
        <strain evidence="3 4">Nm1</strain>
    </source>
</reference>
<proteinExistence type="predicted"/>
<dbReference type="STRING" id="44576.SAMN05421881_100931"/>
<dbReference type="InterPro" id="IPR019734">
    <property type="entry name" value="TPR_rpt"/>
</dbReference>
<dbReference type="Proteomes" id="UP000198640">
    <property type="component" value="Unassembled WGS sequence"/>
</dbReference>
<dbReference type="Gene3D" id="1.25.40.10">
    <property type="entry name" value="Tetratricopeptide repeat domain"/>
    <property type="match status" value="1"/>
</dbReference>
<sequence>MKSLSAYILVMLLGIPSAGTAAGKNFCGELYGTSFGPFDYLERFNLGKQLTVVEAHHFTSDVENLVKGESSSLGGDLHYTLRVWPNHHRALVSLARLSIRDKSTRFHGLKWPVECYFDRAIRFSATDAKVRTIYGGYLSHQGRNKEAVEQLEVAINLEPDNVTALYNLGLLYFKLKDYDKANDFANRAYALDFPLPGLKNKLIKAGKWRELSAYSKQESQD</sequence>
<evidence type="ECO:0000313" key="4">
    <source>
        <dbReference type="Proteomes" id="UP000198640"/>
    </source>
</evidence>
<evidence type="ECO:0000256" key="2">
    <source>
        <dbReference type="SAM" id="SignalP"/>
    </source>
</evidence>
<gene>
    <name evidence="3" type="ORF">SAMN05421881_100931</name>
</gene>
<dbReference type="SUPFAM" id="SSF48452">
    <property type="entry name" value="TPR-like"/>
    <property type="match status" value="1"/>
</dbReference>
<keyword evidence="4" id="KW-1185">Reference proteome</keyword>
<name>A0A1H3ESF1_9PROT</name>
<keyword evidence="2" id="KW-0732">Signal</keyword>
<protein>
    <submittedName>
        <fullName evidence="3">TPR repeat-containing protein</fullName>
    </submittedName>
</protein>
<dbReference type="EMBL" id="FNOY01000009">
    <property type="protein sequence ID" value="SDX81570.1"/>
    <property type="molecule type" value="Genomic_DNA"/>
</dbReference>
<dbReference type="PROSITE" id="PS50005">
    <property type="entry name" value="TPR"/>
    <property type="match status" value="2"/>
</dbReference>
<organism evidence="3 4">
    <name type="scientific">Nitrosomonas halophila</name>
    <dbReference type="NCBI Taxonomy" id="44576"/>
    <lineage>
        <taxon>Bacteria</taxon>
        <taxon>Pseudomonadati</taxon>
        <taxon>Pseudomonadota</taxon>
        <taxon>Betaproteobacteria</taxon>
        <taxon>Nitrosomonadales</taxon>
        <taxon>Nitrosomonadaceae</taxon>
        <taxon>Nitrosomonas</taxon>
    </lineage>
</organism>
<dbReference type="InterPro" id="IPR011990">
    <property type="entry name" value="TPR-like_helical_dom_sf"/>
</dbReference>
<evidence type="ECO:0000313" key="3">
    <source>
        <dbReference type="EMBL" id="SDX81570.1"/>
    </source>
</evidence>
<accession>A0A1H3ESF1</accession>
<feature type="repeat" description="TPR" evidence="1">
    <location>
        <begin position="128"/>
        <end position="161"/>
    </location>
</feature>
<feature type="signal peptide" evidence="2">
    <location>
        <begin position="1"/>
        <end position="21"/>
    </location>
</feature>
<dbReference type="AlphaFoldDB" id="A0A1H3ESF1"/>
<feature type="repeat" description="TPR" evidence="1">
    <location>
        <begin position="162"/>
        <end position="195"/>
    </location>
</feature>
<evidence type="ECO:0000256" key="1">
    <source>
        <dbReference type="PROSITE-ProRule" id="PRU00339"/>
    </source>
</evidence>
<dbReference type="Pfam" id="PF13414">
    <property type="entry name" value="TPR_11"/>
    <property type="match status" value="1"/>
</dbReference>